<evidence type="ECO:0000256" key="1">
    <source>
        <dbReference type="ARBA" id="ARBA00007884"/>
    </source>
</evidence>
<reference evidence="3" key="1">
    <citation type="journal article" date="2020" name="Stud. Mycol.">
        <title>101 Dothideomycetes genomes: a test case for predicting lifestyles and emergence of pathogens.</title>
        <authorList>
            <person name="Haridas S."/>
            <person name="Albert R."/>
            <person name="Binder M."/>
            <person name="Bloem J."/>
            <person name="Labutti K."/>
            <person name="Salamov A."/>
            <person name="Andreopoulos B."/>
            <person name="Baker S."/>
            <person name="Barry K."/>
            <person name="Bills G."/>
            <person name="Bluhm B."/>
            <person name="Cannon C."/>
            <person name="Castanera R."/>
            <person name="Culley D."/>
            <person name="Daum C."/>
            <person name="Ezra D."/>
            <person name="Gonzalez J."/>
            <person name="Henrissat B."/>
            <person name="Kuo A."/>
            <person name="Liang C."/>
            <person name="Lipzen A."/>
            <person name="Lutzoni F."/>
            <person name="Magnuson J."/>
            <person name="Mondo S."/>
            <person name="Nolan M."/>
            <person name="Ohm R."/>
            <person name="Pangilinan J."/>
            <person name="Park H.-J."/>
            <person name="Ramirez L."/>
            <person name="Alfaro M."/>
            <person name="Sun H."/>
            <person name="Tritt A."/>
            <person name="Yoshinaga Y."/>
            <person name="Zwiers L.-H."/>
            <person name="Turgeon B."/>
            <person name="Goodwin S."/>
            <person name="Spatafora J."/>
            <person name="Crous P."/>
            <person name="Grigoriev I."/>
        </authorList>
    </citation>
    <scope>NUCLEOTIDE SEQUENCE</scope>
    <source>
        <strain evidence="3">CBS 116435</strain>
    </source>
</reference>
<evidence type="ECO:0000259" key="2">
    <source>
        <dbReference type="Pfam" id="PF08547"/>
    </source>
</evidence>
<proteinExistence type="inferred from homology"/>
<evidence type="ECO:0000313" key="4">
    <source>
        <dbReference type="Proteomes" id="UP000799441"/>
    </source>
</evidence>
<dbReference type="InterPro" id="IPR039131">
    <property type="entry name" value="NDUFAF1"/>
</dbReference>
<dbReference type="Pfam" id="PF08547">
    <property type="entry name" value="CIA30"/>
    <property type="match status" value="1"/>
</dbReference>
<dbReference type="AlphaFoldDB" id="A0A9P4Q8Z8"/>
<name>A0A9P4Q8Z8_9PEZI</name>
<keyword evidence="4" id="KW-1185">Reference proteome</keyword>
<dbReference type="InterPro" id="IPR008979">
    <property type="entry name" value="Galactose-bd-like_sf"/>
</dbReference>
<dbReference type="InterPro" id="IPR013857">
    <property type="entry name" value="NADH-UbQ_OxRdtase-assoc_prot30"/>
</dbReference>
<comment type="similarity">
    <text evidence="1">Belongs to the CIA30 family.</text>
</comment>
<dbReference type="PANTHER" id="PTHR13194:SF19">
    <property type="entry name" value="NAD(P)-BINDING ROSSMANN-FOLD SUPERFAMILY PROTEIN"/>
    <property type="match status" value="1"/>
</dbReference>
<accession>A0A9P4Q8Z8</accession>
<dbReference type="PANTHER" id="PTHR13194">
    <property type="entry name" value="COMPLEX I INTERMEDIATE-ASSOCIATED PROTEIN 30"/>
    <property type="match status" value="1"/>
</dbReference>
<dbReference type="GO" id="GO:0010257">
    <property type="term" value="P:NADH dehydrogenase complex assembly"/>
    <property type="evidence" value="ECO:0007669"/>
    <property type="project" value="TreeGrafter"/>
</dbReference>
<sequence length="260" mass="28632">MKEGKSMLLFGGDDGWQASDWVASDDRVRGGKSQSYLDCSDEVARFHGTLDIDTLGGAGFASQRTTGDKRKWDLSRYDGITLDIAKGDKKRYTFILKDELLPPNPENGREQSTISYECDFDLPRQDRPGESDGASIFIPWSSLNATYRGKLKKDAKPLDRTSVKRMSILMRSFFGVQKGEFSISIKSISASPKAPPPDQNVAAAVVQPGELEKGLPAVPQPASTKQAPSLELWGWRSVAVLVLSCIAGYHVWHWALSYSA</sequence>
<dbReference type="EMBL" id="MU003780">
    <property type="protein sequence ID" value="KAF2722808.1"/>
    <property type="molecule type" value="Genomic_DNA"/>
</dbReference>
<evidence type="ECO:0000313" key="3">
    <source>
        <dbReference type="EMBL" id="KAF2722808.1"/>
    </source>
</evidence>
<dbReference type="Proteomes" id="UP000799441">
    <property type="component" value="Unassembled WGS sequence"/>
</dbReference>
<feature type="domain" description="NADH:ubiquinone oxidoreductase intermediate-associated protein 30" evidence="2">
    <location>
        <begin position="17"/>
        <end position="185"/>
    </location>
</feature>
<dbReference type="OrthoDB" id="426386at2759"/>
<dbReference type="SUPFAM" id="SSF49785">
    <property type="entry name" value="Galactose-binding domain-like"/>
    <property type="match status" value="1"/>
</dbReference>
<comment type="caution">
    <text evidence="3">The sequence shown here is derived from an EMBL/GenBank/DDBJ whole genome shotgun (WGS) entry which is preliminary data.</text>
</comment>
<dbReference type="GO" id="GO:0051082">
    <property type="term" value="F:unfolded protein binding"/>
    <property type="evidence" value="ECO:0007669"/>
    <property type="project" value="TreeGrafter"/>
</dbReference>
<organism evidence="3 4">
    <name type="scientific">Polychaeton citri CBS 116435</name>
    <dbReference type="NCBI Taxonomy" id="1314669"/>
    <lineage>
        <taxon>Eukaryota</taxon>
        <taxon>Fungi</taxon>
        <taxon>Dikarya</taxon>
        <taxon>Ascomycota</taxon>
        <taxon>Pezizomycotina</taxon>
        <taxon>Dothideomycetes</taxon>
        <taxon>Dothideomycetidae</taxon>
        <taxon>Capnodiales</taxon>
        <taxon>Capnodiaceae</taxon>
        <taxon>Polychaeton</taxon>
    </lineage>
</organism>
<protein>
    <submittedName>
        <fullName evidence="3">CIA30 family protein</fullName>
    </submittedName>
</protein>
<gene>
    <name evidence="3" type="ORF">K431DRAFT_283629</name>
</gene>